<feature type="compositionally biased region" description="Polar residues" evidence="1">
    <location>
        <begin position="222"/>
        <end position="246"/>
    </location>
</feature>
<organism evidence="2 3">
    <name type="scientific">Microthyrium microscopicum</name>
    <dbReference type="NCBI Taxonomy" id="703497"/>
    <lineage>
        <taxon>Eukaryota</taxon>
        <taxon>Fungi</taxon>
        <taxon>Dikarya</taxon>
        <taxon>Ascomycota</taxon>
        <taxon>Pezizomycotina</taxon>
        <taxon>Dothideomycetes</taxon>
        <taxon>Dothideomycetes incertae sedis</taxon>
        <taxon>Microthyriales</taxon>
        <taxon>Microthyriaceae</taxon>
        <taxon>Microthyrium</taxon>
    </lineage>
</organism>
<name>A0A6A6U5J8_9PEZI</name>
<feature type="region of interest" description="Disordered" evidence="1">
    <location>
        <begin position="222"/>
        <end position="377"/>
    </location>
</feature>
<feature type="compositionally biased region" description="Polar residues" evidence="1">
    <location>
        <begin position="86"/>
        <end position="95"/>
    </location>
</feature>
<feature type="compositionally biased region" description="Low complexity" evidence="1">
    <location>
        <begin position="175"/>
        <end position="190"/>
    </location>
</feature>
<feature type="compositionally biased region" description="Basic residues" evidence="1">
    <location>
        <begin position="291"/>
        <end position="301"/>
    </location>
</feature>
<dbReference type="EMBL" id="MU004239">
    <property type="protein sequence ID" value="KAF2666408.1"/>
    <property type="molecule type" value="Genomic_DNA"/>
</dbReference>
<evidence type="ECO:0000256" key="1">
    <source>
        <dbReference type="SAM" id="MobiDB-lite"/>
    </source>
</evidence>
<feature type="region of interest" description="Disordered" evidence="1">
    <location>
        <begin position="25"/>
        <end position="100"/>
    </location>
</feature>
<feature type="compositionally biased region" description="Polar residues" evidence="1">
    <location>
        <begin position="112"/>
        <end position="129"/>
    </location>
</feature>
<accession>A0A6A6U5J8</accession>
<protein>
    <submittedName>
        <fullName evidence="2">Uncharacterized protein</fullName>
    </submittedName>
</protein>
<reference evidence="2" key="1">
    <citation type="journal article" date="2020" name="Stud. Mycol.">
        <title>101 Dothideomycetes genomes: a test case for predicting lifestyles and emergence of pathogens.</title>
        <authorList>
            <person name="Haridas S."/>
            <person name="Albert R."/>
            <person name="Binder M."/>
            <person name="Bloem J."/>
            <person name="Labutti K."/>
            <person name="Salamov A."/>
            <person name="Andreopoulos B."/>
            <person name="Baker S."/>
            <person name="Barry K."/>
            <person name="Bills G."/>
            <person name="Bluhm B."/>
            <person name="Cannon C."/>
            <person name="Castanera R."/>
            <person name="Culley D."/>
            <person name="Daum C."/>
            <person name="Ezra D."/>
            <person name="Gonzalez J."/>
            <person name="Henrissat B."/>
            <person name="Kuo A."/>
            <person name="Liang C."/>
            <person name="Lipzen A."/>
            <person name="Lutzoni F."/>
            <person name="Magnuson J."/>
            <person name="Mondo S."/>
            <person name="Nolan M."/>
            <person name="Ohm R."/>
            <person name="Pangilinan J."/>
            <person name="Park H.-J."/>
            <person name="Ramirez L."/>
            <person name="Alfaro M."/>
            <person name="Sun H."/>
            <person name="Tritt A."/>
            <person name="Yoshinaga Y."/>
            <person name="Zwiers L.-H."/>
            <person name="Turgeon B."/>
            <person name="Goodwin S."/>
            <person name="Spatafora J."/>
            <person name="Crous P."/>
            <person name="Grigoriev I."/>
        </authorList>
    </citation>
    <scope>NUCLEOTIDE SEQUENCE</scope>
    <source>
        <strain evidence="2">CBS 115976</strain>
    </source>
</reference>
<evidence type="ECO:0000313" key="3">
    <source>
        <dbReference type="Proteomes" id="UP000799302"/>
    </source>
</evidence>
<dbReference type="Proteomes" id="UP000799302">
    <property type="component" value="Unassembled WGS sequence"/>
</dbReference>
<feature type="compositionally biased region" description="Polar residues" evidence="1">
    <location>
        <begin position="155"/>
        <end position="174"/>
    </location>
</feature>
<feature type="region of interest" description="Disordered" evidence="1">
    <location>
        <begin position="112"/>
        <end position="199"/>
    </location>
</feature>
<feature type="compositionally biased region" description="Basic and acidic residues" evidence="1">
    <location>
        <begin position="25"/>
        <end position="37"/>
    </location>
</feature>
<evidence type="ECO:0000313" key="2">
    <source>
        <dbReference type="EMBL" id="KAF2666408.1"/>
    </source>
</evidence>
<feature type="compositionally biased region" description="Basic residues" evidence="1">
    <location>
        <begin position="367"/>
        <end position="377"/>
    </location>
</feature>
<sequence>MWEASKSMEHTNYFVYLDSQYREFKRTPRRGPRDARRNPVTGVNRTPIGRPEQNPERYPVSRPESRTESHAQLPSDRGPLKENRITVGQSTNSGGSHDLGTLDQRLTEAFNQRPSNDQPQRVGNPSTPQAAYAPQQIGHASQPANVRHRAEASPNVPNGDQTTVSSARRAIQTSQQVVQPPQQANNNRPVIEVSSQPRGLNIRQSTEASPEFPIQDHHAISTTQRATHPPQQVFPPSQQTDDSTQLAHAYSQPLGGSSIFQRPSDSPKISSGNLPAESASTRVEGFTLTSKKSRFGKKTHTATKTASETNSAQPSTSPATSISEVTTSDNSNNATLPSPTWSFSNAPTRGSGTSVRGASTMADRVRKPSGRGRGFAR</sequence>
<keyword evidence="3" id="KW-1185">Reference proteome</keyword>
<feature type="compositionally biased region" description="Polar residues" evidence="1">
    <location>
        <begin position="302"/>
        <end position="357"/>
    </location>
</feature>
<dbReference type="AlphaFoldDB" id="A0A6A6U5J8"/>
<feature type="compositionally biased region" description="Polar residues" evidence="1">
    <location>
        <begin position="254"/>
        <end position="281"/>
    </location>
</feature>
<gene>
    <name evidence="2" type="ORF">BT63DRAFT_58071</name>
</gene>
<proteinExistence type="predicted"/>